<accession>A0A942UJV1</accession>
<dbReference type="InterPro" id="IPR027417">
    <property type="entry name" value="P-loop_NTPase"/>
</dbReference>
<dbReference type="PANTHER" id="PTHR43776:SF8">
    <property type="entry name" value="ABC TRANSPORTER, ATP-BINDING PROTEIN"/>
    <property type="match status" value="1"/>
</dbReference>
<dbReference type="Proteomes" id="UP000676456">
    <property type="component" value="Unassembled WGS sequence"/>
</dbReference>
<dbReference type="Gene3D" id="3.40.50.300">
    <property type="entry name" value="P-loop containing nucleotide triphosphate hydrolases"/>
    <property type="match status" value="1"/>
</dbReference>
<dbReference type="EMBL" id="JAGYPN010000001">
    <property type="protein sequence ID" value="MBS4222020.1"/>
    <property type="molecule type" value="Genomic_DNA"/>
</dbReference>
<dbReference type="InterPro" id="IPR003439">
    <property type="entry name" value="ABC_transporter-like_ATP-bd"/>
</dbReference>
<dbReference type="RefSeq" id="WP_213096994.1">
    <property type="nucleotide sequence ID" value="NZ_JAGYPH010000001.1"/>
</dbReference>
<evidence type="ECO:0000313" key="5">
    <source>
        <dbReference type="EMBL" id="MBS4222020.1"/>
    </source>
</evidence>
<evidence type="ECO:0000256" key="3">
    <source>
        <dbReference type="ARBA" id="ARBA00022840"/>
    </source>
</evidence>
<evidence type="ECO:0000313" key="6">
    <source>
        <dbReference type="Proteomes" id="UP000676456"/>
    </source>
</evidence>
<keyword evidence="2" id="KW-0547">Nucleotide-binding</keyword>
<comment type="caution">
    <text evidence="5">The sequence shown here is derived from an EMBL/GenBank/DDBJ whole genome shotgun (WGS) entry which is preliminary data.</text>
</comment>
<dbReference type="PROSITE" id="PS00211">
    <property type="entry name" value="ABC_TRANSPORTER_1"/>
    <property type="match status" value="1"/>
</dbReference>
<organism evidence="5 6">
    <name type="scientific">Lederbergia citrea</name>
    <dbReference type="NCBI Taxonomy" id="2833581"/>
    <lineage>
        <taxon>Bacteria</taxon>
        <taxon>Bacillati</taxon>
        <taxon>Bacillota</taxon>
        <taxon>Bacilli</taxon>
        <taxon>Bacillales</taxon>
        <taxon>Bacillaceae</taxon>
        <taxon>Lederbergia</taxon>
    </lineage>
</organism>
<dbReference type="PANTHER" id="PTHR43776">
    <property type="entry name" value="TRANSPORT ATP-BINDING PROTEIN"/>
    <property type="match status" value="1"/>
</dbReference>
<protein>
    <submittedName>
        <fullName evidence="5">ABC transporter ATP-binding protein</fullName>
    </submittedName>
</protein>
<dbReference type="CDD" id="cd03257">
    <property type="entry name" value="ABC_NikE_OppD_transporters"/>
    <property type="match status" value="1"/>
</dbReference>
<dbReference type="PROSITE" id="PS50893">
    <property type="entry name" value="ABC_TRANSPORTER_2"/>
    <property type="match status" value="1"/>
</dbReference>
<dbReference type="GO" id="GO:0055085">
    <property type="term" value="P:transmembrane transport"/>
    <property type="evidence" value="ECO:0007669"/>
    <property type="project" value="UniProtKB-ARBA"/>
</dbReference>
<dbReference type="InterPro" id="IPR050319">
    <property type="entry name" value="ABC_transp_ATP-bind"/>
</dbReference>
<dbReference type="SUPFAM" id="SSF52540">
    <property type="entry name" value="P-loop containing nucleoside triphosphate hydrolases"/>
    <property type="match status" value="1"/>
</dbReference>
<keyword evidence="6" id="KW-1185">Reference proteome</keyword>
<gene>
    <name evidence="5" type="ORF">KHA91_04535</name>
</gene>
<keyword evidence="1" id="KW-0813">Transport</keyword>
<dbReference type="AlphaFoldDB" id="A0A942UJV1"/>
<name>A0A942UJV1_9BACI</name>
<reference evidence="5 6" key="1">
    <citation type="submission" date="2021-05" db="EMBL/GenBank/DDBJ databases">
        <title>Novel Bacillus species.</title>
        <authorList>
            <person name="Liu G."/>
        </authorList>
    </citation>
    <scope>NUCLEOTIDE SEQUENCE [LARGE SCALE GENOMIC DNA]</scope>
    <source>
        <strain evidence="5 6">FJAT-49682</strain>
    </source>
</reference>
<dbReference type="InterPro" id="IPR017871">
    <property type="entry name" value="ABC_transporter-like_CS"/>
</dbReference>
<keyword evidence="3 5" id="KW-0067">ATP-binding</keyword>
<evidence type="ECO:0000259" key="4">
    <source>
        <dbReference type="PROSITE" id="PS50893"/>
    </source>
</evidence>
<dbReference type="Pfam" id="PF00005">
    <property type="entry name" value="ABC_tran"/>
    <property type="match status" value="1"/>
</dbReference>
<proteinExistence type="predicted"/>
<dbReference type="GO" id="GO:0005524">
    <property type="term" value="F:ATP binding"/>
    <property type="evidence" value="ECO:0007669"/>
    <property type="project" value="UniProtKB-KW"/>
</dbReference>
<dbReference type="GO" id="GO:0016887">
    <property type="term" value="F:ATP hydrolysis activity"/>
    <property type="evidence" value="ECO:0007669"/>
    <property type="project" value="InterPro"/>
</dbReference>
<evidence type="ECO:0000256" key="2">
    <source>
        <dbReference type="ARBA" id="ARBA00022741"/>
    </source>
</evidence>
<dbReference type="InterPro" id="IPR003593">
    <property type="entry name" value="AAA+_ATPase"/>
</dbReference>
<sequence length="268" mass="31016">MLLKVDNVHKSYRHTSSWLTSNHQSQHVLKNITFEIADKEIVGLVGESGSGKSTLARILMQLERADSGCLFFMKKEIELTKKLADKKFYQNCQIVFQNHLSALNPSWKVLNILLEPLLNLNLFEKKAHLDQISYMLNKFHLNNDLLERYPHQLSGGERQRVNLLRSILLQPKLLICDEVVSNLDVIVQKDIIDLLKKINQEMNMAILFISHDLHAVQYFCDRLLVMKNGEIIDQQARNDDNSFSFSHPYSQKLFSSIMIADPANRQKK</sequence>
<evidence type="ECO:0000256" key="1">
    <source>
        <dbReference type="ARBA" id="ARBA00022448"/>
    </source>
</evidence>
<dbReference type="SMART" id="SM00382">
    <property type="entry name" value="AAA"/>
    <property type="match status" value="1"/>
</dbReference>
<feature type="domain" description="ABC transporter" evidence="4">
    <location>
        <begin position="3"/>
        <end position="253"/>
    </location>
</feature>